<dbReference type="InterPro" id="IPR019408">
    <property type="entry name" value="7TM_GPCR_serpentine_rcpt_Srab"/>
</dbReference>
<dbReference type="Proteomes" id="UP000887561">
    <property type="component" value="Unplaced"/>
</dbReference>
<evidence type="ECO:0000256" key="2">
    <source>
        <dbReference type="ARBA" id="ARBA00006860"/>
    </source>
</evidence>
<evidence type="ECO:0000313" key="7">
    <source>
        <dbReference type="Proteomes" id="UP000887561"/>
    </source>
</evidence>
<dbReference type="PANTHER" id="PTHR31216:SF11">
    <property type="entry name" value="SERPENTINE RECEPTOR CLASS BETA-16-RELATED"/>
    <property type="match status" value="1"/>
</dbReference>
<dbReference type="PANTHER" id="PTHR31216">
    <property type="entry name" value="SERPENTINE RECEPTOR CLASS BETA-1-RELATED-RELATED"/>
    <property type="match status" value="1"/>
</dbReference>
<dbReference type="WBParaSite" id="scaffold99_cov171.g246">
    <property type="protein sequence ID" value="scaffold99_cov171.g246"/>
    <property type="gene ID" value="scaffold99_cov171.g246"/>
</dbReference>
<comment type="subcellular location">
    <subcellularLocation>
        <location evidence="1">Membrane</location>
        <topology evidence="1">Multi-pass membrane protein</topology>
    </subcellularLocation>
</comment>
<dbReference type="AlphaFoldDB" id="A0A915NA91"/>
<accession>A0A915NA91</accession>
<keyword evidence="5 6" id="KW-0472">Membrane</keyword>
<dbReference type="GO" id="GO:0016020">
    <property type="term" value="C:membrane"/>
    <property type="evidence" value="ECO:0007669"/>
    <property type="project" value="UniProtKB-SubCell"/>
</dbReference>
<feature type="transmembrane region" description="Helical" evidence="6">
    <location>
        <begin position="110"/>
        <end position="131"/>
    </location>
</feature>
<dbReference type="GO" id="GO:0007606">
    <property type="term" value="P:sensory perception of chemical stimulus"/>
    <property type="evidence" value="ECO:0007669"/>
    <property type="project" value="InterPro"/>
</dbReference>
<feature type="transmembrane region" description="Helical" evidence="6">
    <location>
        <begin position="66"/>
        <end position="90"/>
    </location>
</feature>
<protein>
    <submittedName>
        <fullName evidence="8">Serpentine receptor class gamma</fullName>
    </submittedName>
</protein>
<evidence type="ECO:0000256" key="3">
    <source>
        <dbReference type="ARBA" id="ARBA00022692"/>
    </source>
</evidence>
<reference evidence="8" key="1">
    <citation type="submission" date="2022-11" db="UniProtKB">
        <authorList>
            <consortium name="WormBaseParasite"/>
        </authorList>
    </citation>
    <scope>IDENTIFICATION</scope>
</reference>
<evidence type="ECO:0000256" key="4">
    <source>
        <dbReference type="ARBA" id="ARBA00022989"/>
    </source>
</evidence>
<evidence type="ECO:0000256" key="6">
    <source>
        <dbReference type="SAM" id="Phobius"/>
    </source>
</evidence>
<evidence type="ECO:0000313" key="8">
    <source>
        <dbReference type="WBParaSite" id="scaffold99_cov171.g246"/>
    </source>
</evidence>
<keyword evidence="3 6" id="KW-0812">Transmembrane</keyword>
<evidence type="ECO:0000256" key="1">
    <source>
        <dbReference type="ARBA" id="ARBA00004141"/>
    </source>
</evidence>
<comment type="similarity">
    <text evidence="2">Belongs to the nematode receptor-like protein srb family.</text>
</comment>
<proteinExistence type="inferred from homology"/>
<keyword evidence="7" id="KW-1185">Reference proteome</keyword>
<organism evidence="7 8">
    <name type="scientific">Meloidogyne javanica</name>
    <name type="common">Root-knot nematode worm</name>
    <dbReference type="NCBI Taxonomy" id="6303"/>
    <lineage>
        <taxon>Eukaryota</taxon>
        <taxon>Metazoa</taxon>
        <taxon>Ecdysozoa</taxon>
        <taxon>Nematoda</taxon>
        <taxon>Chromadorea</taxon>
        <taxon>Rhabditida</taxon>
        <taxon>Tylenchina</taxon>
        <taxon>Tylenchomorpha</taxon>
        <taxon>Tylenchoidea</taxon>
        <taxon>Meloidogynidae</taxon>
        <taxon>Meloidogyninae</taxon>
        <taxon>Meloidogyne</taxon>
        <taxon>Meloidogyne incognita group</taxon>
    </lineage>
</organism>
<evidence type="ECO:0000256" key="5">
    <source>
        <dbReference type="ARBA" id="ARBA00023136"/>
    </source>
</evidence>
<sequence>MLERVRATVCIWQYETKGKICAIRGTIVVWSLSIVYTIYVILSALADTDTFGQPMGVVYLTSKYNATIILYTYYLILFIATITTICDFVIYRKNKTFKKSANYQLNENLLAMRFILPLDASYALFFGLYLISVAALRIYRDKIGDKAIREKPSRLAVSASLRLNCIPFLLKFSTE</sequence>
<keyword evidence="4 6" id="KW-1133">Transmembrane helix</keyword>
<dbReference type="GO" id="GO:0004888">
    <property type="term" value="F:transmembrane signaling receptor activity"/>
    <property type="evidence" value="ECO:0007669"/>
    <property type="project" value="InterPro"/>
</dbReference>
<dbReference type="InterPro" id="IPR002184">
    <property type="entry name" value="7TM_GPCR_serpentine_rcpt_Srb"/>
</dbReference>
<feature type="transmembrane region" description="Helical" evidence="6">
    <location>
        <begin position="21"/>
        <end position="46"/>
    </location>
</feature>
<name>A0A915NA91_MELJA</name>
<dbReference type="Pfam" id="PF10292">
    <property type="entry name" value="7TM_GPCR_Srab"/>
    <property type="match status" value="1"/>
</dbReference>